<reference evidence="3" key="1">
    <citation type="journal article" date="2011" name="PLoS Genet.">
        <title>Azospirillum genomes reveal transition of bacteria from aquatic to terrestrial environments.</title>
        <authorList>
            <person name="Wisniewski-Dye F."/>
            <person name="Borziak K."/>
            <person name="Khalsa-Moyers G."/>
            <person name="Alexandre G."/>
            <person name="Sukharnikov L.O."/>
            <person name="Wuichet K."/>
            <person name="Hurst G.B."/>
            <person name="McDonald W.H."/>
            <person name="Robertson J.S."/>
            <person name="Barbe V."/>
            <person name="Calteau A."/>
            <person name="Rouy Z."/>
            <person name="Mangenot S."/>
            <person name="Prigent-Combaret C."/>
            <person name="Normand P."/>
            <person name="Boyer M."/>
            <person name="Siguier P."/>
            <person name="Dessaux Y."/>
            <person name="Elmerich C."/>
            <person name="Condemine G."/>
            <person name="Krishnen G."/>
            <person name="Kennedy I."/>
            <person name="Paterson A.H."/>
            <person name="Gonzalez V."/>
            <person name="Mavingui P."/>
            <person name="Zhulin I.B."/>
        </authorList>
    </citation>
    <scope>NUCLEOTIDE SEQUENCE [LARGE SCALE GENOMIC DNA]</scope>
    <source>
        <strain evidence="3">4B</strain>
    </source>
</reference>
<evidence type="ECO:0008006" key="4">
    <source>
        <dbReference type="Google" id="ProtNLM"/>
    </source>
</evidence>
<dbReference type="Proteomes" id="UP000005667">
    <property type="component" value="Chromosome"/>
</dbReference>
<gene>
    <name evidence="2" type="ordered locus">AZOLI_2032</name>
</gene>
<dbReference type="OrthoDB" id="7308185at2"/>
<accession>G7Z1U6</accession>
<evidence type="ECO:0000256" key="1">
    <source>
        <dbReference type="SAM" id="Phobius"/>
    </source>
</evidence>
<keyword evidence="1" id="KW-0812">Transmembrane</keyword>
<keyword evidence="3" id="KW-1185">Reference proteome</keyword>
<dbReference type="EMBL" id="FQ311868">
    <property type="protein sequence ID" value="CBS87272.1"/>
    <property type="molecule type" value="Genomic_DNA"/>
</dbReference>
<organism evidence="2 3">
    <name type="scientific">Azospirillum lipoferum (strain 4B)</name>
    <dbReference type="NCBI Taxonomy" id="862719"/>
    <lineage>
        <taxon>Bacteria</taxon>
        <taxon>Pseudomonadati</taxon>
        <taxon>Pseudomonadota</taxon>
        <taxon>Alphaproteobacteria</taxon>
        <taxon>Rhodospirillales</taxon>
        <taxon>Azospirillaceae</taxon>
        <taxon>Azospirillum</taxon>
    </lineage>
</organism>
<dbReference type="HOGENOM" id="CLU_165267_0_0_5"/>
<dbReference type="STRING" id="862719.AZOLI_2032"/>
<dbReference type="AlphaFoldDB" id="G7Z1U6"/>
<evidence type="ECO:0000313" key="3">
    <source>
        <dbReference type="Proteomes" id="UP000005667"/>
    </source>
</evidence>
<protein>
    <recommendedName>
        <fullName evidence="4">TrbC/VirB2 family protein</fullName>
    </recommendedName>
</protein>
<evidence type="ECO:0000313" key="2">
    <source>
        <dbReference type="EMBL" id="CBS87272.1"/>
    </source>
</evidence>
<sequence length="121" mass="12370">MSASIRSGDSSSTRWGRGTLTMGVSMRSNGNARRATALALMLAWTAMPAHAQVIANLGAELLSWQAVFDTNFVPIAVTAGLLLALVAAMFSRIAGVVVFVFTVAGAAAYGARDAIIALAGG</sequence>
<keyword evidence="1" id="KW-1133">Transmembrane helix</keyword>
<dbReference type="KEGG" id="ali:AZOLI_2032"/>
<name>G7Z1U6_AZOL4</name>
<feature type="transmembrane region" description="Helical" evidence="1">
    <location>
        <begin position="75"/>
        <end position="108"/>
    </location>
</feature>
<proteinExistence type="predicted"/>
<keyword evidence="1" id="KW-0472">Membrane</keyword>